<evidence type="ECO:0000313" key="3">
    <source>
        <dbReference type="Proteomes" id="UP000564704"/>
    </source>
</evidence>
<name>A0A844D060_9RHOB</name>
<dbReference type="Proteomes" id="UP000564704">
    <property type="component" value="Unassembled WGS sequence"/>
</dbReference>
<comment type="caution">
    <text evidence="2">The sequence shown here is derived from an EMBL/GenBank/DDBJ whole genome shotgun (WGS) entry which is preliminary data.</text>
</comment>
<protein>
    <recommendedName>
        <fullName evidence="4">LTXXQ motif family protein</fullName>
    </recommendedName>
</protein>
<sequence>MRNMIKTTTLILAIATGFGAHQAQASDMGGLSAPIMRLTKTIAQNADALDLNTDQRADLKAWLDAKPAQRMAIEAEARGTRARLRAAIIDGAPRTDRQVLAQELGVLETRLVMMRSDCVDHWRATLTEDQFAKALELAGY</sequence>
<evidence type="ECO:0000256" key="1">
    <source>
        <dbReference type="SAM" id="SignalP"/>
    </source>
</evidence>
<keyword evidence="3" id="KW-1185">Reference proteome</keyword>
<feature type="signal peptide" evidence="1">
    <location>
        <begin position="1"/>
        <end position="25"/>
    </location>
</feature>
<dbReference type="EMBL" id="SZWE01000001">
    <property type="protein sequence ID" value="MRU15263.1"/>
    <property type="molecule type" value="Genomic_DNA"/>
</dbReference>
<evidence type="ECO:0008006" key="4">
    <source>
        <dbReference type="Google" id="ProtNLM"/>
    </source>
</evidence>
<evidence type="ECO:0000313" key="2">
    <source>
        <dbReference type="EMBL" id="MRU15263.1"/>
    </source>
</evidence>
<proteinExistence type="predicted"/>
<organism evidence="2 3">
    <name type="scientific">Roseovarius bejariae</name>
    <dbReference type="NCBI Taxonomy" id="2576383"/>
    <lineage>
        <taxon>Bacteria</taxon>
        <taxon>Pseudomonadati</taxon>
        <taxon>Pseudomonadota</taxon>
        <taxon>Alphaproteobacteria</taxon>
        <taxon>Rhodobacterales</taxon>
        <taxon>Roseobacteraceae</taxon>
        <taxon>Roseovarius</taxon>
    </lineage>
</organism>
<dbReference type="Gene3D" id="1.20.120.1490">
    <property type="match status" value="1"/>
</dbReference>
<reference evidence="2 3" key="1">
    <citation type="submission" date="2019-05" db="EMBL/GenBank/DDBJ databases">
        <title>Roseovarius bejariae sp. nov., a moderately halophylic bacterium isolated from a saline soil in Rambla Salada (Murcia).</title>
        <authorList>
            <person name="Castro D.J."/>
            <person name="Gomez-Altuve A."/>
            <person name="Reina J.C."/>
            <person name="Rodriguez M."/>
            <person name="Sampedro I."/>
            <person name="Llamas I."/>
            <person name="Martinez-Checa F."/>
        </authorList>
    </citation>
    <scope>NUCLEOTIDE SEQUENCE [LARGE SCALE GENOMIC DNA]</scope>
    <source>
        <strain evidence="2 3">A21</strain>
    </source>
</reference>
<gene>
    <name evidence="2" type="ORF">FDP25_07445</name>
</gene>
<keyword evidence="1" id="KW-0732">Signal</keyword>
<accession>A0A844D060</accession>
<feature type="chain" id="PRO_5032765773" description="LTXXQ motif family protein" evidence="1">
    <location>
        <begin position="26"/>
        <end position="140"/>
    </location>
</feature>
<dbReference type="AlphaFoldDB" id="A0A844D060"/>
<dbReference type="OrthoDB" id="7062106at2"/>